<dbReference type="InterPro" id="IPR056303">
    <property type="entry name" value="AMIN-like"/>
</dbReference>
<dbReference type="AlphaFoldDB" id="W7J3N3"/>
<dbReference type="RefSeq" id="WP_035284734.1">
    <property type="nucleotide sequence ID" value="NZ_AYXG01000147.1"/>
</dbReference>
<comment type="caution">
    <text evidence="3">The sequence shown here is derived from an EMBL/GenBank/DDBJ whole genome shotgun (WGS) entry which is preliminary data.</text>
</comment>
<dbReference type="eggNOG" id="COG3409">
    <property type="taxonomic scope" value="Bacteria"/>
</dbReference>
<evidence type="ECO:0000313" key="3">
    <source>
        <dbReference type="EMBL" id="EWC60744.1"/>
    </source>
</evidence>
<proteinExistence type="predicted"/>
<gene>
    <name evidence="3" type="ORF">UO65_4027</name>
</gene>
<dbReference type="Proteomes" id="UP000019277">
    <property type="component" value="Unassembled WGS sequence"/>
</dbReference>
<reference evidence="3 4" key="1">
    <citation type="journal article" date="2014" name="Genome Announc.">
        <title>Draft Genome Sequence of the Antitrypanosomally Active Sponge-Associated Bacterium Actinokineospora sp. Strain EG49.</title>
        <authorList>
            <person name="Harjes J."/>
            <person name="Ryu T."/>
            <person name="Abdelmohsen U.R."/>
            <person name="Moitinho-Silva L."/>
            <person name="Horn H."/>
            <person name="Ravasi T."/>
            <person name="Hentschel U."/>
        </authorList>
    </citation>
    <scope>NUCLEOTIDE SEQUENCE [LARGE SCALE GENOMIC DNA]</scope>
    <source>
        <strain evidence="3 4">EG49</strain>
    </source>
</reference>
<dbReference type="OrthoDB" id="3393679at2"/>
<keyword evidence="4" id="KW-1185">Reference proteome</keyword>
<name>W7J3N3_9PSEU</name>
<keyword evidence="1" id="KW-0732">Signal</keyword>
<evidence type="ECO:0000256" key="1">
    <source>
        <dbReference type="SAM" id="SignalP"/>
    </source>
</evidence>
<dbReference type="Pfam" id="PF24837">
    <property type="entry name" value="AMIN-like"/>
    <property type="match status" value="1"/>
</dbReference>
<feature type="signal peptide" evidence="1">
    <location>
        <begin position="1"/>
        <end position="27"/>
    </location>
</feature>
<evidence type="ECO:0000259" key="2">
    <source>
        <dbReference type="Pfam" id="PF24837"/>
    </source>
</evidence>
<dbReference type="EMBL" id="AYXG01000147">
    <property type="protein sequence ID" value="EWC60744.1"/>
    <property type="molecule type" value="Genomic_DNA"/>
</dbReference>
<feature type="chain" id="PRO_5004894417" description="AMIN-like domain-containing protein" evidence="1">
    <location>
        <begin position="28"/>
        <end position="178"/>
    </location>
</feature>
<sequence>MRRNAFRIALVAATAAAALLPATTATAATPYCGITWGSGPKDAPATAYGPLTGVRAGTQPCFDRLVLDVTATSGYHVRYVPEVFEDPTGDPVPLRGGAFLQVVAENPAYDDAGNPTYLPANRAELVDATGLPTLRQVAWAGSFEGQTGLGVGVRARLPFRVLVLSDPPRLVVDVAHQW</sequence>
<accession>W7J3N3</accession>
<dbReference type="PATRIC" id="fig|909613.9.peg.4027"/>
<dbReference type="STRING" id="909613.UO65_4027"/>
<evidence type="ECO:0000313" key="4">
    <source>
        <dbReference type="Proteomes" id="UP000019277"/>
    </source>
</evidence>
<protein>
    <recommendedName>
        <fullName evidence="2">AMIN-like domain-containing protein</fullName>
    </recommendedName>
</protein>
<feature type="domain" description="AMIN-like" evidence="2">
    <location>
        <begin position="50"/>
        <end position="176"/>
    </location>
</feature>
<organism evidence="3 4">
    <name type="scientific">Actinokineospora spheciospongiae</name>
    <dbReference type="NCBI Taxonomy" id="909613"/>
    <lineage>
        <taxon>Bacteria</taxon>
        <taxon>Bacillati</taxon>
        <taxon>Actinomycetota</taxon>
        <taxon>Actinomycetes</taxon>
        <taxon>Pseudonocardiales</taxon>
        <taxon>Pseudonocardiaceae</taxon>
        <taxon>Actinokineospora</taxon>
    </lineage>
</organism>